<gene>
    <name evidence="8" type="ORF">V1478_001806</name>
</gene>
<feature type="signal peptide" evidence="6">
    <location>
        <begin position="1"/>
        <end position="21"/>
    </location>
</feature>
<evidence type="ECO:0000256" key="3">
    <source>
        <dbReference type="ARBA" id="ARBA00022525"/>
    </source>
</evidence>
<name>A0ABD2BY62_VESSQ</name>
<dbReference type="CDD" id="cd00916">
    <property type="entry name" value="Npc2_like"/>
    <property type="match status" value="1"/>
</dbReference>
<dbReference type="SUPFAM" id="SSF81296">
    <property type="entry name" value="E set domains"/>
    <property type="match status" value="1"/>
</dbReference>
<comment type="subcellular location">
    <subcellularLocation>
        <location evidence="1">Secreted</location>
    </subcellularLocation>
</comment>
<dbReference type="Gene3D" id="2.60.40.770">
    <property type="match status" value="1"/>
</dbReference>
<dbReference type="PANTHER" id="PTHR11306">
    <property type="entry name" value="NIEMANN PICK TYPE C2 PROTEIN NPC2-RELATED"/>
    <property type="match status" value="1"/>
</dbReference>
<evidence type="ECO:0000256" key="1">
    <source>
        <dbReference type="ARBA" id="ARBA00004613"/>
    </source>
</evidence>
<feature type="domain" description="MD-2-related lipid-recognition" evidence="7">
    <location>
        <begin position="23"/>
        <end position="146"/>
    </location>
</feature>
<reference evidence="8 9" key="1">
    <citation type="journal article" date="2024" name="Ann. Entomol. Soc. Am.">
        <title>Genomic analyses of the southern and eastern yellowjacket wasps (Hymenoptera: Vespidae) reveal evolutionary signatures of social life.</title>
        <authorList>
            <person name="Catto M.A."/>
            <person name="Caine P.B."/>
            <person name="Orr S.E."/>
            <person name="Hunt B.G."/>
            <person name="Goodisman M.A.D."/>
        </authorList>
    </citation>
    <scope>NUCLEOTIDE SEQUENCE [LARGE SCALE GENOMIC DNA]</scope>
    <source>
        <strain evidence="8">233</strain>
        <tissue evidence="8">Head and thorax</tissue>
    </source>
</reference>
<dbReference type="EMBL" id="JAUDFV010000027">
    <property type="protein sequence ID" value="KAL2737720.1"/>
    <property type="molecule type" value="Genomic_DNA"/>
</dbReference>
<dbReference type="InterPro" id="IPR033916">
    <property type="entry name" value="ML_Npc2-like"/>
</dbReference>
<dbReference type="Pfam" id="PF02221">
    <property type="entry name" value="E1_DerP2_DerF2"/>
    <property type="match status" value="1"/>
</dbReference>
<dbReference type="InterPro" id="IPR039670">
    <property type="entry name" value="NPC2-like"/>
</dbReference>
<keyword evidence="4 6" id="KW-0732">Signal</keyword>
<accession>A0ABD2BY62</accession>
<dbReference type="GO" id="GO:0005576">
    <property type="term" value="C:extracellular region"/>
    <property type="evidence" value="ECO:0007669"/>
    <property type="project" value="UniProtKB-SubCell"/>
</dbReference>
<comment type="similarity">
    <text evidence="2">Belongs to the NPC2 family.</text>
</comment>
<dbReference type="InterPro" id="IPR003172">
    <property type="entry name" value="ML_dom"/>
</dbReference>
<dbReference type="Proteomes" id="UP001607302">
    <property type="component" value="Unassembled WGS sequence"/>
</dbReference>
<dbReference type="InterPro" id="IPR014756">
    <property type="entry name" value="Ig_E-set"/>
</dbReference>
<dbReference type="FunFam" id="2.60.40.770:FF:000001">
    <property type="entry name" value="NPC intracellular cholesterol transporter 2"/>
    <property type="match status" value="1"/>
</dbReference>
<feature type="chain" id="PRO_5044823094" evidence="6">
    <location>
        <begin position="22"/>
        <end position="150"/>
    </location>
</feature>
<organism evidence="8 9">
    <name type="scientific">Vespula squamosa</name>
    <name type="common">Southern yellow jacket</name>
    <name type="synonym">Wasp</name>
    <dbReference type="NCBI Taxonomy" id="30214"/>
    <lineage>
        <taxon>Eukaryota</taxon>
        <taxon>Metazoa</taxon>
        <taxon>Ecdysozoa</taxon>
        <taxon>Arthropoda</taxon>
        <taxon>Hexapoda</taxon>
        <taxon>Insecta</taxon>
        <taxon>Pterygota</taxon>
        <taxon>Neoptera</taxon>
        <taxon>Endopterygota</taxon>
        <taxon>Hymenoptera</taxon>
        <taxon>Apocrita</taxon>
        <taxon>Aculeata</taxon>
        <taxon>Vespoidea</taxon>
        <taxon>Vespidae</taxon>
        <taxon>Vespinae</taxon>
        <taxon>Vespula</taxon>
    </lineage>
</organism>
<evidence type="ECO:0000313" key="8">
    <source>
        <dbReference type="EMBL" id="KAL2737720.1"/>
    </source>
</evidence>
<dbReference type="AlphaFoldDB" id="A0ABD2BY62"/>
<keyword evidence="3" id="KW-0964">Secreted</keyword>
<evidence type="ECO:0000259" key="7">
    <source>
        <dbReference type="SMART" id="SM00737"/>
    </source>
</evidence>
<evidence type="ECO:0000256" key="4">
    <source>
        <dbReference type="ARBA" id="ARBA00022729"/>
    </source>
</evidence>
<dbReference type="SMART" id="SM00737">
    <property type="entry name" value="ML"/>
    <property type="match status" value="1"/>
</dbReference>
<evidence type="ECO:0000256" key="6">
    <source>
        <dbReference type="SAM" id="SignalP"/>
    </source>
</evidence>
<evidence type="ECO:0000256" key="2">
    <source>
        <dbReference type="ARBA" id="ARBA00006370"/>
    </source>
</evidence>
<comment type="caution">
    <text evidence="8">The sequence shown here is derived from an EMBL/GenBank/DDBJ whole genome shotgun (WGS) entry which is preliminary data.</text>
</comment>
<keyword evidence="5" id="KW-1015">Disulfide bond</keyword>
<protein>
    <submittedName>
        <fullName evidence="8">NPC intracellular cholesterol transporter 2 a-like</fullName>
    </submittedName>
</protein>
<keyword evidence="9" id="KW-1185">Reference proteome</keyword>
<proteinExistence type="inferred from homology"/>
<dbReference type="PANTHER" id="PTHR11306:SF36">
    <property type="entry name" value="NIEMANN-PICK TYPE C-2C-RELATED"/>
    <property type="match status" value="1"/>
</dbReference>
<evidence type="ECO:0000313" key="9">
    <source>
        <dbReference type="Proteomes" id="UP001607302"/>
    </source>
</evidence>
<sequence>MALLVCVYVLAAFCIASSVQTEYHKCEDGIPEPKNLNIEGCDKLPCSLVRGTDLKAQWDFAVTADTATLKPQVRVTVFGVTTDYNYPRPDACKDLVNGECPLEQGEEVTYSLLMPILKIYPTIRLDIEFSLVDENKNAQVCFKIDGKVVN</sequence>
<evidence type="ECO:0000256" key="5">
    <source>
        <dbReference type="ARBA" id="ARBA00023157"/>
    </source>
</evidence>